<feature type="region of interest" description="Disordered" evidence="1">
    <location>
        <begin position="83"/>
        <end position="113"/>
    </location>
</feature>
<feature type="compositionally biased region" description="Low complexity" evidence="1">
    <location>
        <begin position="13"/>
        <end position="25"/>
    </location>
</feature>
<evidence type="ECO:0000256" key="1">
    <source>
        <dbReference type="SAM" id="MobiDB-lite"/>
    </source>
</evidence>
<proteinExistence type="predicted"/>
<dbReference type="Proteomes" id="UP001230504">
    <property type="component" value="Unassembled WGS sequence"/>
</dbReference>
<name>A0AAD8Q0L6_9PEZI</name>
<reference evidence="2" key="1">
    <citation type="submission" date="2021-06" db="EMBL/GenBank/DDBJ databases">
        <title>Comparative genomics, transcriptomics and evolutionary studies reveal genomic signatures of adaptation to plant cell wall in hemibiotrophic fungi.</title>
        <authorList>
            <consortium name="DOE Joint Genome Institute"/>
            <person name="Baroncelli R."/>
            <person name="Diaz J.F."/>
            <person name="Benocci T."/>
            <person name="Peng M."/>
            <person name="Battaglia E."/>
            <person name="Haridas S."/>
            <person name="Andreopoulos W."/>
            <person name="Labutti K."/>
            <person name="Pangilinan J."/>
            <person name="Floch G.L."/>
            <person name="Makela M.R."/>
            <person name="Henrissat B."/>
            <person name="Grigoriev I.V."/>
            <person name="Crouch J.A."/>
            <person name="De Vries R.P."/>
            <person name="Sukno S.A."/>
            <person name="Thon M.R."/>
        </authorList>
    </citation>
    <scope>NUCLEOTIDE SEQUENCE</scope>
    <source>
        <strain evidence="2">CBS 125086</strain>
    </source>
</reference>
<dbReference type="EMBL" id="JAHLJV010000027">
    <property type="protein sequence ID" value="KAK1593156.1"/>
    <property type="molecule type" value="Genomic_DNA"/>
</dbReference>
<keyword evidence="3" id="KW-1185">Reference proteome</keyword>
<dbReference type="GeneID" id="85447890"/>
<protein>
    <submittedName>
        <fullName evidence="2">Uncharacterized protein</fullName>
    </submittedName>
</protein>
<dbReference type="AlphaFoldDB" id="A0AAD8Q0L6"/>
<organism evidence="2 3">
    <name type="scientific">Colletotrichum navitas</name>
    <dbReference type="NCBI Taxonomy" id="681940"/>
    <lineage>
        <taxon>Eukaryota</taxon>
        <taxon>Fungi</taxon>
        <taxon>Dikarya</taxon>
        <taxon>Ascomycota</taxon>
        <taxon>Pezizomycotina</taxon>
        <taxon>Sordariomycetes</taxon>
        <taxon>Hypocreomycetidae</taxon>
        <taxon>Glomerellales</taxon>
        <taxon>Glomerellaceae</taxon>
        <taxon>Colletotrichum</taxon>
        <taxon>Colletotrichum graminicola species complex</taxon>
    </lineage>
</organism>
<comment type="caution">
    <text evidence="2">The sequence shown here is derived from an EMBL/GenBank/DDBJ whole genome shotgun (WGS) entry which is preliminary data.</text>
</comment>
<feature type="region of interest" description="Disordered" evidence="1">
    <location>
        <begin position="1"/>
        <end position="42"/>
    </location>
</feature>
<gene>
    <name evidence="2" type="ORF">LY79DRAFT_669488</name>
</gene>
<evidence type="ECO:0000313" key="2">
    <source>
        <dbReference type="EMBL" id="KAK1593156.1"/>
    </source>
</evidence>
<sequence length="147" mass="16128">MNAPIHSPKRQDSTSSVSSSSSHLSTNQMVPPPQATGQAAPSTEAFLRDFTLVAEAAKRAQMAVMMRDFESCGLHCRTIGREEPLKQRGPENPEAARTATSRDAFRGAGEEDKFTRVDDRPKVFSFPLVAISIIRHPSPLRYSVQST</sequence>
<dbReference type="RefSeq" id="XP_060414480.1">
    <property type="nucleotide sequence ID" value="XM_060563650.1"/>
</dbReference>
<feature type="compositionally biased region" description="Basic and acidic residues" evidence="1">
    <location>
        <begin position="103"/>
        <end position="113"/>
    </location>
</feature>
<evidence type="ECO:0000313" key="3">
    <source>
        <dbReference type="Proteomes" id="UP001230504"/>
    </source>
</evidence>
<accession>A0AAD8Q0L6</accession>